<dbReference type="AlphaFoldDB" id="A0A1I3TFU0"/>
<evidence type="ECO:0000256" key="1">
    <source>
        <dbReference type="SAM" id="Phobius"/>
    </source>
</evidence>
<gene>
    <name evidence="2" type="ORF">SAMN05421753_13013</name>
</gene>
<dbReference type="EMBL" id="FOQD01000030">
    <property type="protein sequence ID" value="SFJ69785.1"/>
    <property type="molecule type" value="Genomic_DNA"/>
</dbReference>
<keyword evidence="1" id="KW-0472">Membrane</keyword>
<proteinExistence type="predicted"/>
<organism evidence="2 3">
    <name type="scientific">Planctomicrobium piriforme</name>
    <dbReference type="NCBI Taxonomy" id="1576369"/>
    <lineage>
        <taxon>Bacteria</taxon>
        <taxon>Pseudomonadati</taxon>
        <taxon>Planctomycetota</taxon>
        <taxon>Planctomycetia</taxon>
        <taxon>Planctomycetales</taxon>
        <taxon>Planctomycetaceae</taxon>
        <taxon>Planctomicrobium</taxon>
    </lineage>
</organism>
<accession>A0A1I3TFU0</accession>
<keyword evidence="1" id="KW-1133">Transmembrane helix</keyword>
<dbReference type="Proteomes" id="UP000199518">
    <property type="component" value="Unassembled WGS sequence"/>
</dbReference>
<name>A0A1I3TFU0_9PLAN</name>
<sequence length="87" mass="8675">MQANYKTLALAGYATAGLGLLAGVCAAAQAILPWLNASTVSVSPHLFVIEAMIAAMLTAAGFVLMVLGADSFADTADGGNEDSRTGG</sequence>
<protein>
    <submittedName>
        <fullName evidence="2">Uncharacterized protein</fullName>
    </submittedName>
</protein>
<reference evidence="3" key="1">
    <citation type="submission" date="2016-10" db="EMBL/GenBank/DDBJ databases">
        <authorList>
            <person name="Varghese N."/>
            <person name="Submissions S."/>
        </authorList>
    </citation>
    <scope>NUCLEOTIDE SEQUENCE [LARGE SCALE GENOMIC DNA]</scope>
    <source>
        <strain evidence="3">DSM 26348</strain>
    </source>
</reference>
<keyword evidence="1" id="KW-0812">Transmembrane</keyword>
<feature type="transmembrane region" description="Helical" evidence="1">
    <location>
        <begin position="46"/>
        <end position="67"/>
    </location>
</feature>
<evidence type="ECO:0000313" key="2">
    <source>
        <dbReference type="EMBL" id="SFJ69785.1"/>
    </source>
</evidence>
<keyword evidence="3" id="KW-1185">Reference proteome</keyword>
<evidence type="ECO:0000313" key="3">
    <source>
        <dbReference type="Proteomes" id="UP000199518"/>
    </source>
</evidence>
<dbReference type="RefSeq" id="WP_092057222.1">
    <property type="nucleotide sequence ID" value="NZ_FOQD01000030.1"/>
</dbReference>